<comment type="caution">
    <text evidence="1">The sequence shown here is derived from an EMBL/GenBank/DDBJ whole genome shotgun (WGS) entry which is preliminary data.</text>
</comment>
<accession>A0ABT3IQT3</accession>
<protein>
    <recommendedName>
        <fullName evidence="3">Ribosomal protein L7/L12 C-terminal domain-containing protein</fullName>
    </recommendedName>
</protein>
<organism evidence="1 2">
    <name type="scientific">Chitinophaga nivalis</name>
    <dbReference type="NCBI Taxonomy" id="2991709"/>
    <lineage>
        <taxon>Bacteria</taxon>
        <taxon>Pseudomonadati</taxon>
        <taxon>Bacteroidota</taxon>
        <taxon>Chitinophagia</taxon>
        <taxon>Chitinophagales</taxon>
        <taxon>Chitinophagaceae</taxon>
        <taxon>Chitinophaga</taxon>
    </lineage>
</organism>
<reference evidence="1 2" key="1">
    <citation type="submission" date="2022-10" db="EMBL/GenBank/DDBJ databases">
        <title>Chitinophaga nivalis PC15 sp. nov., isolated from Pyeongchang county, South Korea.</title>
        <authorList>
            <person name="Trinh H.N."/>
        </authorList>
    </citation>
    <scope>NUCLEOTIDE SEQUENCE [LARGE SCALE GENOMIC DNA]</scope>
    <source>
        <strain evidence="1 2">PC14</strain>
    </source>
</reference>
<proteinExistence type="predicted"/>
<sequence length="74" mass="8266">MHNVHISGYKKDELPFIPLLILIRELSDMSFADARKIVDYIWANETAEISFVDLNVAQDFIKKAAAIGVSCVLG</sequence>
<gene>
    <name evidence="1" type="ORF">OL497_20745</name>
</gene>
<evidence type="ECO:0008006" key="3">
    <source>
        <dbReference type="Google" id="ProtNLM"/>
    </source>
</evidence>
<keyword evidence="2" id="KW-1185">Reference proteome</keyword>
<name>A0ABT3IQT3_9BACT</name>
<evidence type="ECO:0000313" key="1">
    <source>
        <dbReference type="EMBL" id="MCW3486342.1"/>
    </source>
</evidence>
<dbReference type="Proteomes" id="UP001207742">
    <property type="component" value="Unassembled WGS sequence"/>
</dbReference>
<dbReference type="RefSeq" id="WP_264733158.1">
    <property type="nucleotide sequence ID" value="NZ_JAPDNR010000001.1"/>
</dbReference>
<evidence type="ECO:0000313" key="2">
    <source>
        <dbReference type="Proteomes" id="UP001207742"/>
    </source>
</evidence>
<dbReference type="EMBL" id="JAPDNS010000002">
    <property type="protein sequence ID" value="MCW3486342.1"/>
    <property type="molecule type" value="Genomic_DNA"/>
</dbReference>